<dbReference type="HOGENOM" id="CLU_3410043_0_0_5"/>
<evidence type="ECO:0000313" key="2">
    <source>
        <dbReference type="Proteomes" id="UP000005732"/>
    </source>
</evidence>
<evidence type="ECO:0000313" key="1">
    <source>
        <dbReference type="EMBL" id="EJC79989.1"/>
    </source>
</evidence>
<dbReference type="EMBL" id="JH719395">
    <property type="protein sequence ID" value="EJC79989.1"/>
    <property type="molecule type" value="Genomic_DNA"/>
</dbReference>
<dbReference type="Proteomes" id="UP000005732">
    <property type="component" value="Unassembled WGS sequence"/>
</dbReference>
<accession>J0KR12</accession>
<proteinExistence type="predicted"/>
<name>J0KR12_RHILT</name>
<sequence length="29" mass="3213">MWMTVVVIHNGTPQDVSNTWVETSVVKGP</sequence>
<gene>
    <name evidence="1" type="ORF">Rleg4DRAFT_1595</name>
</gene>
<organism evidence="1 2">
    <name type="scientific">Rhizobium leguminosarum bv. trifolii WSM2297</name>
    <dbReference type="NCBI Taxonomy" id="754762"/>
    <lineage>
        <taxon>Bacteria</taxon>
        <taxon>Pseudomonadati</taxon>
        <taxon>Pseudomonadota</taxon>
        <taxon>Alphaproteobacteria</taxon>
        <taxon>Hyphomicrobiales</taxon>
        <taxon>Rhizobiaceae</taxon>
        <taxon>Rhizobium/Agrobacterium group</taxon>
        <taxon>Rhizobium</taxon>
    </lineage>
</organism>
<reference evidence="1 2" key="1">
    <citation type="submission" date="2012-02" db="EMBL/GenBank/DDBJ databases">
        <title>Improved High-Quality Draft Sequence of Rhizobium leguminosarum bv. trifolii WSM2297.</title>
        <authorList>
            <consortium name="US DOE Joint Genome Institute"/>
            <person name="Lucas S."/>
            <person name="Han J."/>
            <person name="Lapidus A."/>
            <person name="Cheng J.-F."/>
            <person name="Goodwin L."/>
            <person name="Pitluck S."/>
            <person name="Peters L."/>
            <person name="Ovchinnikova G."/>
            <person name="Zhang X."/>
            <person name="Detter J.C."/>
            <person name="Han C."/>
            <person name="Tapia R."/>
            <person name="Land M."/>
            <person name="Hauser L."/>
            <person name="Kyrpides N."/>
            <person name="Ivanova N."/>
            <person name="Pagani I."/>
            <person name="Brau L."/>
            <person name="Yates R."/>
            <person name="O'Hara G."/>
            <person name="Rui T."/>
            <person name="Howieson J."/>
            <person name="Reeve W."/>
            <person name="Woyke T."/>
        </authorList>
    </citation>
    <scope>NUCLEOTIDE SEQUENCE [LARGE SCALE GENOMIC DNA]</scope>
    <source>
        <strain evidence="1 2">WSM2297</strain>
    </source>
</reference>
<dbReference type="AlphaFoldDB" id="J0KR12"/>
<protein>
    <submittedName>
        <fullName evidence="1">Uncharacterized protein</fullName>
    </submittedName>
</protein>